<keyword evidence="3" id="KW-1185">Reference proteome</keyword>
<dbReference type="Proteomes" id="UP000253664">
    <property type="component" value="Unassembled WGS sequence"/>
</dbReference>
<dbReference type="AlphaFoldDB" id="A0A367LQT6"/>
<gene>
    <name evidence="2" type="ORF">L249_1715</name>
</gene>
<dbReference type="EMBL" id="LKCN02000001">
    <property type="protein sequence ID" value="RCI16771.1"/>
    <property type="molecule type" value="Genomic_DNA"/>
</dbReference>
<protein>
    <submittedName>
        <fullName evidence="2">Uncharacterized protein</fullName>
    </submittedName>
</protein>
<evidence type="ECO:0000256" key="1">
    <source>
        <dbReference type="SAM" id="MobiDB-lite"/>
    </source>
</evidence>
<evidence type="ECO:0000313" key="2">
    <source>
        <dbReference type="EMBL" id="RCI16771.1"/>
    </source>
</evidence>
<feature type="compositionally biased region" description="Polar residues" evidence="1">
    <location>
        <begin position="138"/>
        <end position="151"/>
    </location>
</feature>
<comment type="caution">
    <text evidence="2">The sequence shown here is derived from an EMBL/GenBank/DDBJ whole genome shotgun (WGS) entry which is preliminary data.</text>
</comment>
<feature type="region of interest" description="Disordered" evidence="1">
    <location>
        <begin position="131"/>
        <end position="157"/>
    </location>
</feature>
<feature type="non-terminal residue" evidence="2">
    <location>
        <position position="199"/>
    </location>
</feature>
<reference evidence="2 3" key="1">
    <citation type="journal article" date="2015" name="BMC Genomics">
        <title>Insights from the genome of Ophiocordyceps polyrhachis-furcata to pathogenicity and host specificity in insect fungi.</title>
        <authorList>
            <person name="Wichadakul D."/>
            <person name="Kobmoo N."/>
            <person name="Ingsriswang S."/>
            <person name="Tangphatsornruang S."/>
            <person name="Chantasingh D."/>
            <person name="Luangsa-ard J.J."/>
            <person name="Eurwilaichitr L."/>
        </authorList>
    </citation>
    <scope>NUCLEOTIDE SEQUENCE [LARGE SCALE GENOMIC DNA]</scope>
    <source>
        <strain evidence="2 3">BCC 54312</strain>
    </source>
</reference>
<accession>A0A367LQT6</accession>
<sequence length="199" mass="21726">MQISGGSITGSMAIKNHMGPLPGWYSHIHFFPFPPPPPGPPPSRHRQSPRRQTALFEQGGQNNLAASLPRVPNLQIHFFFPSENAQTSLQRPCPPSAGHGLFFGGSALHRRTPPPLLAVICPGRDPKEGWPPTLHPVTPNSKTSASLNGSNGKEHKNKLYRPSIEEGIGIIANLIYMAIPLLQRSSETKRRICGYAPRS</sequence>
<feature type="compositionally biased region" description="Pro residues" evidence="1">
    <location>
        <begin position="32"/>
        <end position="42"/>
    </location>
</feature>
<name>A0A367LQT6_9HYPO</name>
<proteinExistence type="predicted"/>
<organism evidence="2 3">
    <name type="scientific">Ophiocordyceps polyrhachis-furcata BCC 54312</name>
    <dbReference type="NCBI Taxonomy" id="1330021"/>
    <lineage>
        <taxon>Eukaryota</taxon>
        <taxon>Fungi</taxon>
        <taxon>Dikarya</taxon>
        <taxon>Ascomycota</taxon>
        <taxon>Pezizomycotina</taxon>
        <taxon>Sordariomycetes</taxon>
        <taxon>Hypocreomycetidae</taxon>
        <taxon>Hypocreales</taxon>
        <taxon>Ophiocordycipitaceae</taxon>
        <taxon>Ophiocordyceps</taxon>
    </lineage>
</organism>
<feature type="region of interest" description="Disordered" evidence="1">
    <location>
        <begin position="32"/>
        <end position="52"/>
    </location>
</feature>
<evidence type="ECO:0000313" key="3">
    <source>
        <dbReference type="Proteomes" id="UP000253664"/>
    </source>
</evidence>